<keyword evidence="3" id="KW-1185">Reference proteome</keyword>
<sequence>MALISCLTRPDGLQGVFSCLSIGQGLSGFLVLIILLVGWLVIQYLAEARRVRRTREARPGIPVPPAQFGNARHASAVHDFANQNYYQVMLAEMEKALFSAGYELTQDASRCTRLANADRRDISRKVTSVRHRYMTPLLSEQAMNDSIDDAMRNGSAVEWLNMLIWGSEREGWYITRSQDENSTRLTDWQKQMWPVRQVSIIVTSDTLVITRDLVRGLNEAVKRMSHTPFPENDNMPELSDVPVTSPGLQVTLERQLCTTPPGFFSEVAGRNVPEALTRMIAVPQDEEKRVVAVFAQITSPRSTEMLTLYLNAAAERISAGEAHGADYDDDNGYAFIVTRTLKPH</sequence>
<reference evidence="2 3" key="1">
    <citation type="submission" date="2023-08" db="EMBL/GenBank/DDBJ databases">
        <authorList>
            <person name="Dale J."/>
        </authorList>
    </citation>
    <scope>NUCLEOTIDE SEQUENCE [LARGE SCALE GENOMIC DNA]</scope>
    <source>
        <strain evidence="2 3">2023EL-00788</strain>
    </source>
</reference>
<feature type="transmembrane region" description="Helical" evidence="1">
    <location>
        <begin position="26"/>
        <end position="46"/>
    </location>
</feature>
<comment type="caution">
    <text evidence="2">The sequence shown here is derived from an EMBL/GenBank/DDBJ whole genome shotgun (WGS) entry which is preliminary data.</text>
</comment>
<accession>A0AAW8HD37</accession>
<evidence type="ECO:0000256" key="1">
    <source>
        <dbReference type="SAM" id="Phobius"/>
    </source>
</evidence>
<keyword evidence="1" id="KW-0472">Membrane</keyword>
<evidence type="ECO:0000313" key="2">
    <source>
        <dbReference type="EMBL" id="MDQ2258887.1"/>
    </source>
</evidence>
<gene>
    <name evidence="2" type="ORF">RBJ67_22425</name>
</gene>
<proteinExistence type="predicted"/>
<keyword evidence="1" id="KW-1133">Transmembrane helix</keyword>
<dbReference type="EMBL" id="JAVDKS010000012">
    <property type="protein sequence ID" value="MDQ2258887.1"/>
    <property type="molecule type" value="Genomic_DNA"/>
</dbReference>
<organism evidence="2 3">
    <name type="scientific">Enterobacter soli</name>
    <dbReference type="NCBI Taxonomy" id="885040"/>
    <lineage>
        <taxon>Bacteria</taxon>
        <taxon>Pseudomonadati</taxon>
        <taxon>Pseudomonadota</taxon>
        <taxon>Gammaproteobacteria</taxon>
        <taxon>Enterobacterales</taxon>
        <taxon>Enterobacteriaceae</taxon>
        <taxon>Enterobacter</taxon>
    </lineage>
</organism>
<dbReference type="AlphaFoldDB" id="A0AAW8HD37"/>
<protein>
    <submittedName>
        <fullName evidence="2">Uncharacterized protein</fullName>
    </submittedName>
</protein>
<keyword evidence="1" id="KW-0812">Transmembrane</keyword>
<dbReference type="RefSeq" id="WP_088545078.1">
    <property type="nucleotide sequence ID" value="NZ_CP143719.1"/>
</dbReference>
<evidence type="ECO:0000313" key="3">
    <source>
        <dbReference type="Proteomes" id="UP001225042"/>
    </source>
</evidence>
<dbReference type="Proteomes" id="UP001225042">
    <property type="component" value="Unassembled WGS sequence"/>
</dbReference>
<name>A0AAW8HD37_9ENTR</name>